<organism evidence="1 2">
    <name type="scientific">Canavalia gladiata</name>
    <name type="common">Sword bean</name>
    <name type="synonym">Dolichos gladiatus</name>
    <dbReference type="NCBI Taxonomy" id="3824"/>
    <lineage>
        <taxon>Eukaryota</taxon>
        <taxon>Viridiplantae</taxon>
        <taxon>Streptophyta</taxon>
        <taxon>Embryophyta</taxon>
        <taxon>Tracheophyta</taxon>
        <taxon>Spermatophyta</taxon>
        <taxon>Magnoliopsida</taxon>
        <taxon>eudicotyledons</taxon>
        <taxon>Gunneridae</taxon>
        <taxon>Pentapetalae</taxon>
        <taxon>rosids</taxon>
        <taxon>fabids</taxon>
        <taxon>Fabales</taxon>
        <taxon>Fabaceae</taxon>
        <taxon>Papilionoideae</taxon>
        <taxon>50 kb inversion clade</taxon>
        <taxon>NPAAA clade</taxon>
        <taxon>indigoferoid/millettioid clade</taxon>
        <taxon>Phaseoleae</taxon>
        <taxon>Canavalia</taxon>
    </lineage>
</organism>
<keyword evidence="2" id="KW-1185">Reference proteome</keyword>
<dbReference type="GO" id="GO:0032040">
    <property type="term" value="C:small-subunit processome"/>
    <property type="evidence" value="ECO:0007669"/>
    <property type="project" value="TreeGrafter"/>
</dbReference>
<sequence length="184" mass="21419">MKRTLCYSTPSRRRCPYNYGYGIPKFCSFLTLFLYLPPYPQSLGFHFLRQISSFFSSEHHAAVASFTHMLHMRPPPRVHEFTQANASFFWREEAEKAARYSPLRKPLRNSSKQHILTRTSLLLSPSSLLPQKWEGGEGIYLLQVEVYEVKELGLKFERHLDSEIVDFQVLTEDYSKLACLCADC</sequence>
<comment type="caution">
    <text evidence="1">The sequence shown here is derived from an EMBL/GenBank/DDBJ whole genome shotgun (WGS) entry which is preliminary data.</text>
</comment>
<dbReference type="EMBL" id="JAYMYQ010000011">
    <property type="protein sequence ID" value="KAK7304557.1"/>
    <property type="molecule type" value="Genomic_DNA"/>
</dbReference>
<dbReference type="Proteomes" id="UP001367508">
    <property type="component" value="Unassembled WGS sequence"/>
</dbReference>
<protein>
    <submittedName>
        <fullName evidence="1">Uncharacterized protein</fullName>
    </submittedName>
</protein>
<dbReference type="PANTHER" id="PTHR14927">
    <property type="entry name" value="NUCLEOLAR PROTEIN 10"/>
    <property type="match status" value="1"/>
</dbReference>
<proteinExistence type="predicted"/>
<name>A0AAN9JST4_CANGL</name>
<evidence type="ECO:0000313" key="2">
    <source>
        <dbReference type="Proteomes" id="UP001367508"/>
    </source>
</evidence>
<dbReference type="GO" id="GO:0030686">
    <property type="term" value="C:90S preribosome"/>
    <property type="evidence" value="ECO:0007669"/>
    <property type="project" value="TreeGrafter"/>
</dbReference>
<evidence type="ECO:0000313" key="1">
    <source>
        <dbReference type="EMBL" id="KAK7304557.1"/>
    </source>
</evidence>
<dbReference type="AlphaFoldDB" id="A0AAN9JST4"/>
<accession>A0AAN9JST4</accession>
<dbReference type="InterPro" id="IPR040382">
    <property type="entry name" value="NOL10/Enp2"/>
</dbReference>
<dbReference type="PANTHER" id="PTHR14927:SF0">
    <property type="entry name" value="NUCLEOLAR PROTEIN 10"/>
    <property type="match status" value="1"/>
</dbReference>
<reference evidence="1 2" key="1">
    <citation type="submission" date="2024-01" db="EMBL/GenBank/DDBJ databases">
        <title>The genomes of 5 underutilized Papilionoideae crops provide insights into root nodulation and disease resistanc.</title>
        <authorList>
            <person name="Jiang F."/>
        </authorList>
    </citation>
    <scope>NUCLEOTIDE SEQUENCE [LARGE SCALE GENOMIC DNA]</scope>
    <source>
        <strain evidence="1">LVBAO_FW01</strain>
        <tissue evidence="1">Leaves</tissue>
    </source>
</reference>
<gene>
    <name evidence="1" type="ORF">VNO77_42438</name>
</gene>
<dbReference type="GO" id="GO:0000462">
    <property type="term" value="P:maturation of SSU-rRNA from tricistronic rRNA transcript (SSU-rRNA, 5.8S rRNA, LSU-rRNA)"/>
    <property type="evidence" value="ECO:0007669"/>
    <property type="project" value="TreeGrafter"/>
</dbReference>